<organism evidence="7 8">
    <name type="scientific">Salipiger thiooxidans</name>
    <dbReference type="NCBI Taxonomy" id="282683"/>
    <lineage>
        <taxon>Bacteria</taxon>
        <taxon>Pseudomonadati</taxon>
        <taxon>Pseudomonadota</taxon>
        <taxon>Alphaproteobacteria</taxon>
        <taxon>Rhodobacterales</taxon>
        <taxon>Roseobacteraceae</taxon>
        <taxon>Salipiger</taxon>
    </lineage>
</organism>
<sequence>MVSEDIALDLSGGALFRGGRAVGLRPKTLAVLAALIERQGEVVSQDDLRRMVWGSGHGSQAGPKQCIRELRHLIGVLFDDGDAGAGLIETEGRRGYRLTRPIPTHGDTPGPAQRSDALCVGRQAELAVLLDGAEACWRGHRALALVAGEAGAGKTRLLDAFTARLPTHRPLWVARGQAIVHPGAREPYGLLLDALAGLSTGPEAETLARHLRRVAPSWAGQLSGAGTRTQGGPVDTDTMRREFSDLMERLTRTRPGVLVLEDLHWADPSTLAWLAQWGMQQRPSRLMVIGTYRDDALDRSRDLADSLRQLARQPGTRGLTLGGLSEAAVSDYLRERFLGSAFPTALAGALARRTEGHAMLVASAVEHWLAEGAIRSSGDGWELTRDPDELAGSIAQDMRALIEEDRVGQLHPEERTLLEVASVAGPSFSAIDLADDREALEEAERQLEHLARNRRFIEHAGVSRRPDGTHATRFAFRHALHHEALYAAMPAANRQGTHRRIGLRLEAGYRAAVKEVAPLLADHFERGADWPRAVQYRTICGERALARGAVPEAAQQFRTALDLCRRQSHGTPSTSAERGNCELRPLLGLGAALIVSDGFISEELRTVYRRASALAMEAGDVDGAIPVLAGIWNDHVSRADLARAGELAANLQALSSRASGELAMAAHNIVGQTHFFSGALTDALPQIRAALALRERGLQSGANHLFGEDPEIVCHQYAACVHEVLGQETKAESHVAIGRRLAEERGQLFGLAQMHWGGAVCARMRGDVALCRVRAEALTTLCRAENIPFWSPAGLMLTGWARAMGGDPKGAALIDEGLAEYEALQARLTLPFCLGLAAEAAVVGGAPAEARLHLRRAMAIVRGTGERWYHAELHRLRARLLLSEARPDLARLALQRALQIARARGAAGFESRAALQLREF</sequence>
<dbReference type="SUPFAM" id="SSF46894">
    <property type="entry name" value="C-terminal effector domain of the bipartite response regulators"/>
    <property type="match status" value="1"/>
</dbReference>
<accession>A0A1G7J008</accession>
<dbReference type="InterPro" id="IPR016032">
    <property type="entry name" value="Sig_transdc_resp-reg_C-effctor"/>
</dbReference>
<dbReference type="InterPro" id="IPR011990">
    <property type="entry name" value="TPR-like_helical_dom_sf"/>
</dbReference>
<dbReference type="CDD" id="cd00383">
    <property type="entry name" value="trans_reg_C"/>
    <property type="match status" value="1"/>
</dbReference>
<dbReference type="InterPro" id="IPR001867">
    <property type="entry name" value="OmpR/PhoB-type_DNA-bd"/>
</dbReference>
<dbReference type="GO" id="GO:0004016">
    <property type="term" value="F:adenylate cyclase activity"/>
    <property type="evidence" value="ECO:0007669"/>
    <property type="project" value="TreeGrafter"/>
</dbReference>
<dbReference type="SMART" id="SM00862">
    <property type="entry name" value="Trans_reg_C"/>
    <property type="match status" value="1"/>
</dbReference>
<proteinExistence type="predicted"/>
<evidence type="ECO:0000256" key="5">
    <source>
        <dbReference type="SAM" id="Coils"/>
    </source>
</evidence>
<keyword evidence="8" id="KW-1185">Reference proteome</keyword>
<evidence type="ECO:0000256" key="2">
    <source>
        <dbReference type="ARBA" id="ARBA00022840"/>
    </source>
</evidence>
<dbReference type="InterPro" id="IPR027417">
    <property type="entry name" value="P-loop_NTPase"/>
</dbReference>
<dbReference type="Pfam" id="PF13191">
    <property type="entry name" value="AAA_16"/>
    <property type="match status" value="1"/>
</dbReference>
<evidence type="ECO:0000259" key="6">
    <source>
        <dbReference type="PROSITE" id="PS51755"/>
    </source>
</evidence>
<keyword evidence="2" id="KW-0067">ATP-binding</keyword>
<dbReference type="GO" id="GO:0006355">
    <property type="term" value="P:regulation of DNA-templated transcription"/>
    <property type="evidence" value="ECO:0007669"/>
    <property type="project" value="InterPro"/>
</dbReference>
<evidence type="ECO:0000313" key="8">
    <source>
        <dbReference type="Proteomes" id="UP000198994"/>
    </source>
</evidence>
<dbReference type="Proteomes" id="UP000198994">
    <property type="component" value="Unassembled WGS sequence"/>
</dbReference>
<protein>
    <submittedName>
        <fullName evidence="7">Transcriptional regulatory protein, C terminal</fullName>
    </submittedName>
</protein>
<gene>
    <name evidence="7" type="ORF">SAMN04488105_11419</name>
</gene>
<dbReference type="PROSITE" id="PS51755">
    <property type="entry name" value="OMPR_PHOB"/>
    <property type="match status" value="1"/>
</dbReference>
<dbReference type="STRING" id="282683.SAMN04488105_11419"/>
<dbReference type="PANTHER" id="PTHR16305">
    <property type="entry name" value="TESTICULAR SOLUBLE ADENYLYL CYCLASE"/>
    <property type="match status" value="1"/>
</dbReference>
<dbReference type="InterPro" id="IPR036388">
    <property type="entry name" value="WH-like_DNA-bd_sf"/>
</dbReference>
<dbReference type="Gene3D" id="1.10.10.10">
    <property type="entry name" value="Winged helix-like DNA-binding domain superfamily/Winged helix DNA-binding domain"/>
    <property type="match status" value="1"/>
</dbReference>
<dbReference type="AlphaFoldDB" id="A0A1G7J008"/>
<dbReference type="Pfam" id="PF00486">
    <property type="entry name" value="Trans_reg_C"/>
    <property type="match status" value="1"/>
</dbReference>
<dbReference type="EMBL" id="FNAV01000014">
    <property type="protein sequence ID" value="SDF18287.1"/>
    <property type="molecule type" value="Genomic_DNA"/>
</dbReference>
<dbReference type="InterPro" id="IPR041664">
    <property type="entry name" value="AAA_16"/>
</dbReference>
<reference evidence="8" key="1">
    <citation type="submission" date="2016-10" db="EMBL/GenBank/DDBJ databases">
        <authorList>
            <person name="Varghese N."/>
            <person name="Submissions S."/>
        </authorList>
    </citation>
    <scope>NUCLEOTIDE SEQUENCE [LARGE SCALE GENOMIC DNA]</scope>
    <source>
        <strain evidence="8">DSM 10146</strain>
    </source>
</reference>
<dbReference type="SUPFAM" id="SSF52540">
    <property type="entry name" value="P-loop containing nucleoside triphosphate hydrolases"/>
    <property type="match status" value="1"/>
</dbReference>
<evidence type="ECO:0000256" key="1">
    <source>
        <dbReference type="ARBA" id="ARBA00022741"/>
    </source>
</evidence>
<feature type="coiled-coil region" evidence="5">
    <location>
        <begin position="433"/>
        <end position="460"/>
    </location>
</feature>
<evidence type="ECO:0000313" key="7">
    <source>
        <dbReference type="EMBL" id="SDF18287.1"/>
    </source>
</evidence>
<dbReference type="RefSeq" id="WP_089962356.1">
    <property type="nucleotide sequence ID" value="NZ_FNAV01000014.1"/>
</dbReference>
<evidence type="ECO:0000256" key="4">
    <source>
        <dbReference type="PROSITE-ProRule" id="PRU01091"/>
    </source>
</evidence>
<dbReference type="Gene3D" id="1.25.40.10">
    <property type="entry name" value="Tetratricopeptide repeat domain"/>
    <property type="match status" value="1"/>
</dbReference>
<dbReference type="GO" id="GO:0005524">
    <property type="term" value="F:ATP binding"/>
    <property type="evidence" value="ECO:0007669"/>
    <property type="project" value="UniProtKB-KW"/>
</dbReference>
<name>A0A1G7J008_9RHOB</name>
<keyword evidence="5" id="KW-0175">Coiled coil</keyword>
<dbReference type="GO" id="GO:0000160">
    <property type="term" value="P:phosphorelay signal transduction system"/>
    <property type="evidence" value="ECO:0007669"/>
    <property type="project" value="InterPro"/>
</dbReference>
<keyword evidence="1" id="KW-0547">Nucleotide-binding</keyword>
<evidence type="ECO:0000256" key="3">
    <source>
        <dbReference type="ARBA" id="ARBA00023125"/>
    </source>
</evidence>
<feature type="domain" description="OmpR/PhoB-type" evidence="6">
    <location>
        <begin position="1"/>
        <end position="100"/>
    </location>
</feature>
<dbReference type="GO" id="GO:0003677">
    <property type="term" value="F:DNA binding"/>
    <property type="evidence" value="ECO:0007669"/>
    <property type="project" value="UniProtKB-UniRule"/>
</dbReference>
<dbReference type="OrthoDB" id="341967at2"/>
<dbReference type="GO" id="GO:0005737">
    <property type="term" value="C:cytoplasm"/>
    <property type="evidence" value="ECO:0007669"/>
    <property type="project" value="TreeGrafter"/>
</dbReference>
<feature type="DNA-binding region" description="OmpR/PhoB-type" evidence="4">
    <location>
        <begin position="1"/>
        <end position="100"/>
    </location>
</feature>
<dbReference type="PANTHER" id="PTHR16305:SF28">
    <property type="entry name" value="GUANYLATE CYCLASE DOMAIN-CONTAINING PROTEIN"/>
    <property type="match status" value="1"/>
</dbReference>
<keyword evidence="3 4" id="KW-0238">DNA-binding</keyword>